<sequence>MTRSFARIGAVLLIAGSAAIFTACASTPSADPSNAQTGDVPAPTSPAPTAGPGASPTPDPDCTTIIPASVVAEFQKVGWSFKSEALRVDGVEITGGIQCTWGDYTTATDHVQIFGWAPITPTAATTAQTDLIAAGWKREDAPAGVYLTENASTAIATDDQGYGLTYLFGDGFVKYADTKQGLLLVQWPPAG</sequence>
<dbReference type="PROSITE" id="PS51257">
    <property type="entry name" value="PROKAR_LIPOPROTEIN"/>
    <property type="match status" value="1"/>
</dbReference>
<accession>A0A5J5J364</accession>
<feature type="region of interest" description="Disordered" evidence="1">
    <location>
        <begin position="30"/>
        <end position="60"/>
    </location>
</feature>
<dbReference type="RefSeq" id="WP_150447431.1">
    <property type="nucleotide sequence ID" value="NZ_VYSA01000001.1"/>
</dbReference>
<gene>
    <name evidence="3" type="ORF">F6B43_03095</name>
</gene>
<comment type="caution">
    <text evidence="3">The sequence shown here is derived from an EMBL/GenBank/DDBJ whole genome shotgun (WGS) entry which is preliminary data.</text>
</comment>
<feature type="signal peptide" evidence="2">
    <location>
        <begin position="1"/>
        <end position="25"/>
    </location>
</feature>
<evidence type="ECO:0000313" key="3">
    <source>
        <dbReference type="EMBL" id="KAA9110657.1"/>
    </source>
</evidence>
<evidence type="ECO:0000313" key="4">
    <source>
        <dbReference type="Proteomes" id="UP000325827"/>
    </source>
</evidence>
<dbReference type="EMBL" id="VYSA01000001">
    <property type="protein sequence ID" value="KAA9110657.1"/>
    <property type="molecule type" value="Genomic_DNA"/>
</dbReference>
<keyword evidence="4" id="KW-1185">Reference proteome</keyword>
<feature type="chain" id="PRO_5039083562" description="Nitrate ABC transporter substrate-binding protein" evidence="2">
    <location>
        <begin position="26"/>
        <end position="191"/>
    </location>
</feature>
<organism evidence="3 4">
    <name type="scientific">Microbacterium rhizomatis</name>
    <dbReference type="NCBI Taxonomy" id="1631477"/>
    <lineage>
        <taxon>Bacteria</taxon>
        <taxon>Bacillati</taxon>
        <taxon>Actinomycetota</taxon>
        <taxon>Actinomycetes</taxon>
        <taxon>Micrococcales</taxon>
        <taxon>Microbacteriaceae</taxon>
        <taxon>Microbacterium</taxon>
    </lineage>
</organism>
<reference evidence="4" key="1">
    <citation type="submission" date="2019-09" db="EMBL/GenBank/DDBJ databases">
        <title>Mumia zhuanghuii sp. nov. isolated from the intestinal contents of plateau pika (Ochotona curzoniae) in the Qinghai-Tibet plateau of China.</title>
        <authorList>
            <person name="Tian Z."/>
        </authorList>
    </citation>
    <scope>NUCLEOTIDE SEQUENCE [LARGE SCALE GENOMIC DNA]</scope>
    <source>
        <strain evidence="4">JCM 30598</strain>
    </source>
</reference>
<protein>
    <recommendedName>
        <fullName evidence="5">Nitrate ABC transporter substrate-binding protein</fullName>
    </recommendedName>
</protein>
<keyword evidence="2" id="KW-0732">Signal</keyword>
<feature type="compositionally biased region" description="Low complexity" evidence="1">
    <location>
        <begin position="47"/>
        <end position="60"/>
    </location>
</feature>
<dbReference type="OrthoDB" id="5082740at2"/>
<evidence type="ECO:0000256" key="1">
    <source>
        <dbReference type="SAM" id="MobiDB-lite"/>
    </source>
</evidence>
<proteinExistence type="predicted"/>
<dbReference type="AlphaFoldDB" id="A0A5J5J364"/>
<dbReference type="Proteomes" id="UP000325827">
    <property type="component" value="Unassembled WGS sequence"/>
</dbReference>
<evidence type="ECO:0008006" key="5">
    <source>
        <dbReference type="Google" id="ProtNLM"/>
    </source>
</evidence>
<name>A0A5J5J364_9MICO</name>
<evidence type="ECO:0000256" key="2">
    <source>
        <dbReference type="SAM" id="SignalP"/>
    </source>
</evidence>